<dbReference type="InterPro" id="IPR017896">
    <property type="entry name" value="4Fe4S_Fe-S-bd"/>
</dbReference>
<comment type="caution">
    <text evidence="11">The sequence shown here is derived from an EMBL/GenBank/DDBJ whole genome shotgun (WGS) entry which is preliminary data.</text>
</comment>
<keyword evidence="2" id="KW-0285">Flavoprotein</keyword>
<feature type="domain" description="FAD-binding PCMH-type" evidence="10">
    <location>
        <begin position="34"/>
        <end position="250"/>
    </location>
</feature>
<keyword evidence="7" id="KW-0411">Iron-sulfur</keyword>
<accession>A0ABW4RV92</accession>
<proteinExistence type="predicted"/>
<feature type="region of interest" description="Disordered" evidence="8">
    <location>
        <begin position="702"/>
        <end position="722"/>
    </location>
</feature>
<evidence type="ECO:0000256" key="8">
    <source>
        <dbReference type="SAM" id="MobiDB-lite"/>
    </source>
</evidence>
<evidence type="ECO:0000256" key="7">
    <source>
        <dbReference type="ARBA" id="ARBA00023014"/>
    </source>
</evidence>
<dbReference type="Pfam" id="PF13183">
    <property type="entry name" value="Fer4_8"/>
    <property type="match status" value="1"/>
</dbReference>
<dbReference type="InterPro" id="IPR006094">
    <property type="entry name" value="Oxid_FAD_bind_N"/>
</dbReference>
<dbReference type="InterPro" id="IPR036318">
    <property type="entry name" value="FAD-bd_PCMH-like_sf"/>
</dbReference>
<evidence type="ECO:0000256" key="3">
    <source>
        <dbReference type="ARBA" id="ARBA00022723"/>
    </source>
</evidence>
<dbReference type="InterPro" id="IPR004113">
    <property type="entry name" value="FAD-bd_oxidored_4_C"/>
</dbReference>
<keyword evidence="12" id="KW-1185">Reference proteome</keyword>
<protein>
    <submittedName>
        <fullName evidence="11">FAD-binding and (Fe-S)-binding domain-containing protein</fullName>
    </submittedName>
</protein>
<dbReference type="RefSeq" id="WP_343873261.1">
    <property type="nucleotide sequence ID" value="NZ_BAAAIX010000015.1"/>
</dbReference>
<dbReference type="PANTHER" id="PTHR11748">
    <property type="entry name" value="D-LACTATE DEHYDROGENASE"/>
    <property type="match status" value="1"/>
</dbReference>
<organism evidence="11 12">
    <name type="scientific">Luteococcus peritonei</name>
    <dbReference type="NCBI Taxonomy" id="88874"/>
    <lineage>
        <taxon>Bacteria</taxon>
        <taxon>Bacillati</taxon>
        <taxon>Actinomycetota</taxon>
        <taxon>Actinomycetes</taxon>
        <taxon>Propionibacteriales</taxon>
        <taxon>Propionibacteriaceae</taxon>
        <taxon>Luteococcus</taxon>
    </lineage>
</organism>
<evidence type="ECO:0000256" key="5">
    <source>
        <dbReference type="ARBA" id="ARBA00023002"/>
    </source>
</evidence>
<dbReference type="SUPFAM" id="SSF56176">
    <property type="entry name" value="FAD-binding/transporter-associated domain-like"/>
    <property type="match status" value="1"/>
</dbReference>
<dbReference type="Gene3D" id="1.10.45.10">
    <property type="entry name" value="Vanillyl-alcohol Oxidase, Chain A, domain 4"/>
    <property type="match status" value="1"/>
</dbReference>
<evidence type="ECO:0000259" key="10">
    <source>
        <dbReference type="PROSITE" id="PS51387"/>
    </source>
</evidence>
<comment type="cofactor">
    <cofactor evidence="1">
        <name>FAD</name>
        <dbReference type="ChEBI" id="CHEBI:57692"/>
    </cofactor>
</comment>
<keyword evidence="4" id="KW-0274">FAD</keyword>
<sequence>MSALDDYLAQPDARDCTDTTSLTRALYSSDGSIYRVVPQAVARPRSVEELTTVVRAALAAGLPLVPRGAGTSCAGNAVGEGLVVDVARHLHQIGTIDPEARTAVVQPGVVQQNLQLAARPHGLRFGPDPSTATRCTIGGMIGNNACGPRALGYGRSADNVVALDVITGTGELVRLGEGGSDAAPLPALRELVAANLGTIRTEFGHFSRQVSGYSLEHLLPENRFDAARFFSGTEGTLGVITSATVRLVSDAPVSRMLALGYPTMAEAADAMPAILPFSPVACEGMDRRIVDVVARQHGSAAVPELPRGDGWVFVELVGEDEAEVQARAEGLLAACGALEGWIVTDAAVVKALWKIRADGAGLAGVSLDNPAYAGWEDAAVPPERLGAYLREFDALLGEHGLQGLPYGHFGDGCVHCRIDFPLTEAGGPQRYREFVEQAAALAARHGGSMSGEHGDGRARSALLGAMYSPEAISLFGQVKQLFDPHNLLNPGVLVDPRPVEADIRVAATLASPLRTEDPDFVTAVHQCTGVGKCLADSTAGGGVMCPSFQATRDEKDSTRGRARVLQEMVNGSLVAEGWRSPEVHEALDLCLSCKGCSRDCPTGIDMPSYKSRVLHESYKGRLRPMSHYALGWLPRWGRLVTRVPGVGAVANLGTQLPGAKHLVRLAAGVDQRRPMPEFRTGGSARSDFRGLGAVEGAARPGLEQQAQAEHSDDTTPSPYAPSRLVRRVASGLTAGRTRPTPGPVSAPEGQGRPVVIWVDSFTDSFVGNQLAGLVQTLVGAGFEPRVLQEDACCGLTWITTGQLDGARRQLRAALEVLHPIVAAGIPVVGLEPSCMAVWRSDAKELLHDDERVAEVADGIHTLAELLATVEDLELPDLSGHTIIAQPHCHHAAVLGWAADAALLARTGAEVVTLGGCCGLAGNFGVERGHYEVSVKVAEHDLLPALHAKPEAIVLADGFSCRKQVKDLEARDAMTLGELLAAHRG</sequence>
<evidence type="ECO:0000313" key="12">
    <source>
        <dbReference type="Proteomes" id="UP001597326"/>
    </source>
</evidence>
<dbReference type="SUPFAM" id="SSF46548">
    <property type="entry name" value="alpha-helical ferredoxin"/>
    <property type="match status" value="1"/>
</dbReference>
<evidence type="ECO:0000256" key="4">
    <source>
        <dbReference type="ARBA" id="ARBA00022827"/>
    </source>
</evidence>
<dbReference type="EMBL" id="JBHUFZ010000018">
    <property type="protein sequence ID" value="MFD1890248.1"/>
    <property type="molecule type" value="Genomic_DNA"/>
</dbReference>
<evidence type="ECO:0000256" key="1">
    <source>
        <dbReference type="ARBA" id="ARBA00001974"/>
    </source>
</evidence>
<dbReference type="InterPro" id="IPR017900">
    <property type="entry name" value="4Fe4S_Fe_S_CS"/>
</dbReference>
<keyword evidence="3" id="KW-0479">Metal-binding</keyword>
<evidence type="ECO:0000313" key="11">
    <source>
        <dbReference type="EMBL" id="MFD1890248.1"/>
    </source>
</evidence>
<name>A0ABW4RV92_9ACTN</name>
<dbReference type="PROSITE" id="PS51387">
    <property type="entry name" value="FAD_PCMH"/>
    <property type="match status" value="1"/>
</dbReference>
<dbReference type="PANTHER" id="PTHR11748:SF119">
    <property type="entry name" value="D-2-HYDROXYGLUTARATE DEHYDROGENASE"/>
    <property type="match status" value="1"/>
</dbReference>
<dbReference type="Pfam" id="PF01565">
    <property type="entry name" value="FAD_binding_4"/>
    <property type="match status" value="1"/>
</dbReference>
<dbReference type="InterPro" id="IPR016169">
    <property type="entry name" value="FAD-bd_PCMH_sub2"/>
</dbReference>
<dbReference type="InterPro" id="IPR016171">
    <property type="entry name" value="Vanillyl_alc_oxidase_C-sub2"/>
</dbReference>
<dbReference type="Gene3D" id="3.30.465.10">
    <property type="match status" value="1"/>
</dbReference>
<keyword evidence="5" id="KW-0560">Oxidoreductase</keyword>
<evidence type="ECO:0000256" key="6">
    <source>
        <dbReference type="ARBA" id="ARBA00023004"/>
    </source>
</evidence>
<dbReference type="InterPro" id="IPR016164">
    <property type="entry name" value="FAD-linked_Oxase-like_C"/>
</dbReference>
<dbReference type="Pfam" id="PF02913">
    <property type="entry name" value="FAD-oxidase_C"/>
    <property type="match status" value="1"/>
</dbReference>
<evidence type="ECO:0000259" key="9">
    <source>
        <dbReference type="PROSITE" id="PS51379"/>
    </source>
</evidence>
<dbReference type="InterPro" id="IPR016166">
    <property type="entry name" value="FAD-bd_PCMH"/>
</dbReference>
<keyword evidence="6" id="KW-0408">Iron</keyword>
<evidence type="ECO:0000256" key="2">
    <source>
        <dbReference type="ARBA" id="ARBA00022630"/>
    </source>
</evidence>
<dbReference type="PROSITE" id="PS51379">
    <property type="entry name" value="4FE4S_FER_2"/>
    <property type="match status" value="1"/>
</dbReference>
<dbReference type="SUPFAM" id="SSF55103">
    <property type="entry name" value="FAD-linked oxidases, C-terminal domain"/>
    <property type="match status" value="1"/>
</dbReference>
<feature type="domain" description="4Fe-4S ferredoxin-type" evidence="9">
    <location>
        <begin position="579"/>
        <end position="609"/>
    </location>
</feature>
<gene>
    <name evidence="11" type="ORF">ACFSCS_08645</name>
</gene>
<dbReference type="PROSITE" id="PS00198">
    <property type="entry name" value="4FE4S_FER_1"/>
    <property type="match status" value="1"/>
</dbReference>
<dbReference type="Gene3D" id="3.30.70.2740">
    <property type="match status" value="1"/>
</dbReference>
<dbReference type="Proteomes" id="UP001597326">
    <property type="component" value="Unassembled WGS sequence"/>
</dbReference>
<reference evidence="12" key="1">
    <citation type="journal article" date="2019" name="Int. J. Syst. Evol. Microbiol.">
        <title>The Global Catalogue of Microorganisms (GCM) 10K type strain sequencing project: providing services to taxonomists for standard genome sequencing and annotation.</title>
        <authorList>
            <consortium name="The Broad Institute Genomics Platform"/>
            <consortium name="The Broad Institute Genome Sequencing Center for Infectious Disease"/>
            <person name="Wu L."/>
            <person name="Ma J."/>
        </authorList>
    </citation>
    <scope>NUCLEOTIDE SEQUENCE [LARGE SCALE GENOMIC DNA]</scope>
    <source>
        <strain evidence="12">CAIM 431</strain>
    </source>
</reference>